<comment type="subcellular location">
    <subcellularLocation>
        <location evidence="1">Cell membrane</location>
        <topology evidence="1">Multi-pass membrane protein</topology>
    </subcellularLocation>
</comment>
<dbReference type="Gene3D" id="3.30.70.120">
    <property type="match status" value="1"/>
</dbReference>
<dbReference type="Pfam" id="PF10035">
    <property type="entry name" value="DUF2179"/>
    <property type="match status" value="1"/>
</dbReference>
<reference evidence="8" key="1">
    <citation type="journal article" date="2023" name="Int. J. Syst. Evol. Microbiol.">
        <title>Collibacillus ludicampi gen. nov., sp. nov., a new soil bacterium of the family Alicyclobacillaceae.</title>
        <authorList>
            <person name="Jojima T."/>
            <person name="Ioku Y."/>
            <person name="Fukuta Y."/>
            <person name="Shirasaka N."/>
            <person name="Matsumura Y."/>
            <person name="Mori M."/>
        </authorList>
    </citation>
    <scope>NUCLEOTIDE SEQUENCE</scope>
    <source>
        <strain evidence="8">TP075</strain>
    </source>
</reference>
<dbReference type="InterPro" id="IPR003740">
    <property type="entry name" value="YitT"/>
</dbReference>
<evidence type="ECO:0000256" key="3">
    <source>
        <dbReference type="ARBA" id="ARBA00022692"/>
    </source>
</evidence>
<dbReference type="InterPro" id="IPR015867">
    <property type="entry name" value="N-reg_PII/ATP_PRibTrfase_C"/>
</dbReference>
<dbReference type="EMBL" id="BOQE01000001">
    <property type="protein sequence ID" value="GIM46801.1"/>
    <property type="molecule type" value="Genomic_DNA"/>
</dbReference>
<feature type="transmembrane region" description="Helical" evidence="6">
    <location>
        <begin position="53"/>
        <end position="76"/>
    </location>
</feature>
<dbReference type="InterPro" id="IPR051461">
    <property type="entry name" value="UPF0750_membrane"/>
</dbReference>
<feature type="transmembrane region" description="Helical" evidence="6">
    <location>
        <begin position="21"/>
        <end position="41"/>
    </location>
</feature>
<comment type="caution">
    <text evidence="8">The sequence shown here is derived from an EMBL/GenBank/DDBJ whole genome shotgun (WGS) entry which is preliminary data.</text>
</comment>
<name>A0AAV4LG34_9BACL</name>
<organism evidence="8 9">
    <name type="scientific">Collibacillus ludicampi</name>
    <dbReference type="NCBI Taxonomy" id="2771369"/>
    <lineage>
        <taxon>Bacteria</taxon>
        <taxon>Bacillati</taxon>
        <taxon>Bacillota</taxon>
        <taxon>Bacilli</taxon>
        <taxon>Bacillales</taxon>
        <taxon>Alicyclobacillaceae</taxon>
        <taxon>Collibacillus</taxon>
    </lineage>
</organism>
<feature type="transmembrane region" description="Helical" evidence="6">
    <location>
        <begin position="88"/>
        <end position="110"/>
    </location>
</feature>
<proteinExistence type="predicted"/>
<dbReference type="RefSeq" id="WP_282199855.1">
    <property type="nucleotide sequence ID" value="NZ_BOQE01000001.1"/>
</dbReference>
<evidence type="ECO:0000256" key="6">
    <source>
        <dbReference type="SAM" id="Phobius"/>
    </source>
</evidence>
<protein>
    <submittedName>
        <fullName evidence="8">Membrane protein</fullName>
    </submittedName>
</protein>
<dbReference type="InterPro" id="IPR019264">
    <property type="entry name" value="DUF2179"/>
</dbReference>
<dbReference type="GO" id="GO:0005886">
    <property type="term" value="C:plasma membrane"/>
    <property type="evidence" value="ECO:0007669"/>
    <property type="project" value="UniProtKB-SubCell"/>
</dbReference>
<gene>
    <name evidence="8" type="ORF">DNHGIG_23500</name>
</gene>
<evidence type="ECO:0000256" key="2">
    <source>
        <dbReference type="ARBA" id="ARBA00022475"/>
    </source>
</evidence>
<dbReference type="Proteomes" id="UP001057291">
    <property type="component" value="Unassembled WGS sequence"/>
</dbReference>
<feature type="domain" description="DUF2179" evidence="7">
    <location>
        <begin position="230"/>
        <end position="284"/>
    </location>
</feature>
<dbReference type="PANTHER" id="PTHR33545:SF3">
    <property type="entry name" value="UPF0750 MEMBRANE PROTEIN YQFU"/>
    <property type="match status" value="1"/>
</dbReference>
<accession>A0AAV4LG34</accession>
<dbReference type="PIRSF" id="PIRSF006483">
    <property type="entry name" value="Membrane_protein_YitT"/>
    <property type="match status" value="1"/>
</dbReference>
<feature type="transmembrane region" description="Helical" evidence="6">
    <location>
        <begin position="116"/>
        <end position="135"/>
    </location>
</feature>
<keyword evidence="3 6" id="KW-0812">Transmembrane</keyword>
<feature type="transmembrane region" description="Helical" evidence="6">
    <location>
        <begin position="155"/>
        <end position="177"/>
    </location>
</feature>
<sequence length="293" mass="32334">MIQEQIRKTHKKLGIKQLLKRLFFITLGAAFVSVGLELFLVPNKIIDGGIVGISIIFSYLINLPLGIFTFLLNLPFLFVGYRQIGKTFAISTLVAVGLMSFGTSLLHPIPVFTNDLLLASVFGGIILGMGVGLIIRYGGSLDGTEIVAILLNRKLPFSVGEIVMFFNIFILASAGFVFGWDKAMYSLIAYYVAFKMIDLTIEGFEESKAVWIISDNPNEIADAILARLGRGVTYLYGQGAYTEEEKKVIYCVVTRLETSKLKSIVEEIDPGSFVSIGNIHETMGGRFKKRAIH</sequence>
<evidence type="ECO:0000256" key="5">
    <source>
        <dbReference type="ARBA" id="ARBA00023136"/>
    </source>
</evidence>
<evidence type="ECO:0000256" key="1">
    <source>
        <dbReference type="ARBA" id="ARBA00004651"/>
    </source>
</evidence>
<keyword evidence="4 6" id="KW-1133">Transmembrane helix</keyword>
<dbReference type="PANTHER" id="PTHR33545">
    <property type="entry name" value="UPF0750 MEMBRANE PROTEIN YITT-RELATED"/>
    <property type="match status" value="1"/>
</dbReference>
<evidence type="ECO:0000259" key="7">
    <source>
        <dbReference type="Pfam" id="PF10035"/>
    </source>
</evidence>
<keyword evidence="5 6" id="KW-0472">Membrane</keyword>
<dbReference type="AlphaFoldDB" id="A0AAV4LG34"/>
<dbReference type="Pfam" id="PF02588">
    <property type="entry name" value="YitT_membrane"/>
    <property type="match status" value="1"/>
</dbReference>
<keyword evidence="2" id="KW-1003">Cell membrane</keyword>
<evidence type="ECO:0000313" key="8">
    <source>
        <dbReference type="EMBL" id="GIM46801.1"/>
    </source>
</evidence>
<evidence type="ECO:0000256" key="4">
    <source>
        <dbReference type="ARBA" id="ARBA00022989"/>
    </source>
</evidence>
<evidence type="ECO:0000313" key="9">
    <source>
        <dbReference type="Proteomes" id="UP001057291"/>
    </source>
</evidence>
<dbReference type="CDD" id="cd16380">
    <property type="entry name" value="YitT_C"/>
    <property type="match status" value="1"/>
</dbReference>
<keyword evidence="9" id="KW-1185">Reference proteome</keyword>